<reference evidence="2 3" key="1">
    <citation type="submission" date="2021-01" db="EMBL/GenBank/DDBJ databases">
        <title>Paenibacillus sp.nov. isolated from the rhizosphere soil of tomato plant.</title>
        <authorList>
            <person name="Thin K.K."/>
            <person name="Zhang X."/>
            <person name="He S."/>
        </authorList>
    </citation>
    <scope>NUCLEOTIDE SEQUENCE [LARGE SCALE GENOMIC DNA]</scope>
    <source>
        <strain evidence="2 3">DXFW5</strain>
    </source>
</reference>
<dbReference type="Proteomes" id="UP001516620">
    <property type="component" value="Unassembled WGS sequence"/>
</dbReference>
<keyword evidence="3" id="KW-1185">Reference proteome</keyword>
<dbReference type="PANTHER" id="PTHR18964">
    <property type="entry name" value="ROK (REPRESSOR, ORF, KINASE) FAMILY"/>
    <property type="match status" value="1"/>
</dbReference>
<proteinExistence type="inferred from homology"/>
<gene>
    <name evidence="2" type="ORF">IM700_000515</name>
</gene>
<name>A0ABS2H1I9_9BACL</name>
<dbReference type="Gene3D" id="3.30.420.40">
    <property type="match status" value="2"/>
</dbReference>
<sequence>MNFSNGPDLEAGAPTLITLTLDAGGTVLKGALLVNGEIVPDSFMSRPSESQGSASNTIASFAGVCLHLLSYYTAAYRPLRNNDKIRIGFAFPGPFNYEEGVALLQGIGKYEALYKLSVRDLLREKLHQLSSHTPGILTDLLASAEIRFGNDAHLFGLGVGLRFPSERLICLTLGTGLGSAFVENGQLASSADGVPLNGMLFAEPYREAIVDDYFGRRGILGMAKERGLLVENTDVADLAEAAKHGDKETLELFHEYGRRLGEMLLPYVAAFKPDRIILGGQISNSFPLWDDDFQQSLGEFTLPVIQLQDGITDVFKGIHRLFENTDGHPSASLQN</sequence>
<dbReference type="PANTHER" id="PTHR18964:SF149">
    <property type="entry name" value="BIFUNCTIONAL UDP-N-ACETYLGLUCOSAMINE 2-EPIMERASE_N-ACETYLMANNOSAMINE KINASE"/>
    <property type="match status" value="1"/>
</dbReference>
<protein>
    <submittedName>
        <fullName evidence="2">ROK family protein</fullName>
    </submittedName>
</protein>
<evidence type="ECO:0000313" key="2">
    <source>
        <dbReference type="EMBL" id="MBM6994138.1"/>
    </source>
</evidence>
<dbReference type="InterPro" id="IPR043129">
    <property type="entry name" value="ATPase_NBD"/>
</dbReference>
<evidence type="ECO:0000313" key="3">
    <source>
        <dbReference type="Proteomes" id="UP001516620"/>
    </source>
</evidence>
<accession>A0ABS2H1I9</accession>
<dbReference type="Pfam" id="PF00480">
    <property type="entry name" value="ROK"/>
    <property type="match status" value="1"/>
</dbReference>
<dbReference type="SUPFAM" id="SSF53067">
    <property type="entry name" value="Actin-like ATPase domain"/>
    <property type="match status" value="1"/>
</dbReference>
<evidence type="ECO:0000256" key="1">
    <source>
        <dbReference type="ARBA" id="ARBA00006479"/>
    </source>
</evidence>
<comment type="similarity">
    <text evidence="1">Belongs to the ROK (NagC/XylR) family.</text>
</comment>
<dbReference type="InterPro" id="IPR000600">
    <property type="entry name" value="ROK"/>
</dbReference>
<comment type="caution">
    <text evidence="2">The sequence shown here is derived from an EMBL/GenBank/DDBJ whole genome shotgun (WGS) entry which is preliminary data.</text>
</comment>
<dbReference type="EMBL" id="JADCNN020000001">
    <property type="protein sequence ID" value="MBM6994138.1"/>
    <property type="molecule type" value="Genomic_DNA"/>
</dbReference>
<organism evidence="2 3">
    <name type="scientific">Paenibacillus rhizolycopersici</name>
    <dbReference type="NCBI Taxonomy" id="2780073"/>
    <lineage>
        <taxon>Bacteria</taxon>
        <taxon>Bacillati</taxon>
        <taxon>Bacillota</taxon>
        <taxon>Bacilli</taxon>
        <taxon>Bacillales</taxon>
        <taxon>Paenibacillaceae</taxon>
        <taxon>Paenibacillus</taxon>
    </lineage>
</organism>
<dbReference type="RefSeq" id="WP_193415706.1">
    <property type="nucleotide sequence ID" value="NZ_JADCNN020000001.1"/>
</dbReference>